<reference evidence="2" key="1">
    <citation type="submission" date="2022-10" db="EMBL/GenBank/DDBJ databases">
        <authorList>
            <person name="Chen Y."/>
            <person name="Dougan E. K."/>
            <person name="Chan C."/>
            <person name="Rhodes N."/>
            <person name="Thang M."/>
        </authorList>
    </citation>
    <scope>NUCLEOTIDE SEQUENCE</scope>
</reference>
<accession>A0A9P1DLD5</accession>
<dbReference type="EMBL" id="CAMXCT010004913">
    <property type="protein sequence ID" value="CAI4010773.1"/>
    <property type="molecule type" value="Genomic_DNA"/>
</dbReference>
<organism evidence="2">
    <name type="scientific">Cladocopium goreaui</name>
    <dbReference type="NCBI Taxonomy" id="2562237"/>
    <lineage>
        <taxon>Eukaryota</taxon>
        <taxon>Sar</taxon>
        <taxon>Alveolata</taxon>
        <taxon>Dinophyceae</taxon>
        <taxon>Suessiales</taxon>
        <taxon>Symbiodiniaceae</taxon>
        <taxon>Cladocopium</taxon>
    </lineage>
</organism>
<reference evidence="3 4" key="2">
    <citation type="submission" date="2024-05" db="EMBL/GenBank/DDBJ databases">
        <authorList>
            <person name="Chen Y."/>
            <person name="Shah S."/>
            <person name="Dougan E. K."/>
            <person name="Thang M."/>
            <person name="Chan C."/>
        </authorList>
    </citation>
    <scope>NUCLEOTIDE SEQUENCE [LARGE SCALE GENOMIC DNA]</scope>
</reference>
<keyword evidence="4" id="KW-1185">Reference proteome</keyword>
<evidence type="ECO:0000256" key="1">
    <source>
        <dbReference type="SAM" id="Coils"/>
    </source>
</evidence>
<evidence type="ECO:0000313" key="2">
    <source>
        <dbReference type="EMBL" id="CAI4010773.1"/>
    </source>
</evidence>
<comment type="caution">
    <text evidence="2">The sequence shown here is derived from an EMBL/GenBank/DDBJ whole genome shotgun (WGS) entry which is preliminary data.</text>
</comment>
<sequence>MQVKTDHIADKAKATRDLMIKVEKAAAEHSKAGEDHKSSMTKFGKISDDMEALARKITMKEQALTQIVSTYKRQIAEMKAQMDEMMKDKEKAENEMKDLKTQAASAGKFKTDVQQEQAKTEKEMQTAQQELQAIRRALDSAVSAATVAEAQEVQAANEAREANGRVEVAKKTKEYLMKIRGAVRSYYGSIDDLEGAVEGQAKVELKDVAEAKTMLEKYNTMISSFRNLHAYDAEVYTKVTPAIKEVKENAFAQIRFICDMMGIKTSKDAHCLSDLWGTLGMTKLEFPSD</sequence>
<feature type="coiled-coil region" evidence="1">
    <location>
        <begin position="68"/>
        <end position="144"/>
    </location>
</feature>
<gene>
    <name evidence="2" type="ORF">C1SCF055_LOCUS36008</name>
</gene>
<dbReference type="EMBL" id="CAMXCT020004913">
    <property type="protein sequence ID" value="CAL1164148.1"/>
    <property type="molecule type" value="Genomic_DNA"/>
</dbReference>
<evidence type="ECO:0000313" key="4">
    <source>
        <dbReference type="Proteomes" id="UP001152797"/>
    </source>
</evidence>
<dbReference type="Proteomes" id="UP001152797">
    <property type="component" value="Unassembled WGS sequence"/>
</dbReference>
<dbReference type="EMBL" id="CAMXCT030004913">
    <property type="protein sequence ID" value="CAL4798085.1"/>
    <property type="molecule type" value="Genomic_DNA"/>
</dbReference>
<protein>
    <submittedName>
        <fullName evidence="2">Uncharacterized protein</fullName>
    </submittedName>
</protein>
<evidence type="ECO:0000313" key="3">
    <source>
        <dbReference type="EMBL" id="CAL4798085.1"/>
    </source>
</evidence>
<keyword evidence="1" id="KW-0175">Coiled coil</keyword>
<name>A0A9P1DLD5_9DINO</name>
<dbReference type="AlphaFoldDB" id="A0A9P1DLD5"/>
<proteinExistence type="predicted"/>